<proteinExistence type="predicted"/>
<dbReference type="EMBL" id="VEVO01000003">
    <property type="protein sequence ID" value="KAF0043885.1"/>
    <property type="molecule type" value="Genomic_DNA"/>
</dbReference>
<dbReference type="AlphaFoldDB" id="A0A6A4TF81"/>
<accession>A0A6A4TF81</accession>
<protein>
    <submittedName>
        <fullName evidence="1">Uncharacterized protein</fullName>
    </submittedName>
</protein>
<sequence length="200" mass="23416">MNCNSSDNKAPRALDKTRQVGETLDGNKIVVRLESYSGELVIWKLSSLSVLQFLCQSKRTSLSFWWKFVLKLNLSDDIRCHESDEMFSRRRPWYRSGHVNAPRQVSTLVRYVCVFFFSILPVRYRPTRRRFDSLTHVHLFLFAGLARGFRAVFIMTPLRRDAVLRAAPPGGREAQHHTGFDFMNFKIDPEILPYNYFLHV</sequence>
<reference evidence="1 2" key="1">
    <citation type="submission" date="2019-06" db="EMBL/GenBank/DDBJ databases">
        <title>Draft genomes of female and male turbot (Scophthalmus maximus).</title>
        <authorList>
            <person name="Xu H."/>
            <person name="Xu X.-W."/>
            <person name="Shao C."/>
            <person name="Chen S."/>
        </authorList>
    </citation>
    <scope>NUCLEOTIDE SEQUENCE [LARGE SCALE GENOMIC DNA]</scope>
    <source>
        <strain evidence="1">Ysfricsl-2016a</strain>
        <tissue evidence="1">Blood</tissue>
    </source>
</reference>
<name>A0A6A4TF81_SCOMX</name>
<gene>
    <name evidence="1" type="ORF">F2P81_003043</name>
</gene>
<evidence type="ECO:0000313" key="2">
    <source>
        <dbReference type="Proteomes" id="UP000438429"/>
    </source>
</evidence>
<organism evidence="1 2">
    <name type="scientific">Scophthalmus maximus</name>
    <name type="common">Turbot</name>
    <name type="synonym">Psetta maxima</name>
    <dbReference type="NCBI Taxonomy" id="52904"/>
    <lineage>
        <taxon>Eukaryota</taxon>
        <taxon>Metazoa</taxon>
        <taxon>Chordata</taxon>
        <taxon>Craniata</taxon>
        <taxon>Vertebrata</taxon>
        <taxon>Euteleostomi</taxon>
        <taxon>Actinopterygii</taxon>
        <taxon>Neopterygii</taxon>
        <taxon>Teleostei</taxon>
        <taxon>Neoteleostei</taxon>
        <taxon>Acanthomorphata</taxon>
        <taxon>Carangaria</taxon>
        <taxon>Pleuronectiformes</taxon>
        <taxon>Pleuronectoidei</taxon>
        <taxon>Scophthalmidae</taxon>
        <taxon>Scophthalmus</taxon>
    </lineage>
</organism>
<dbReference type="Proteomes" id="UP000438429">
    <property type="component" value="Unassembled WGS sequence"/>
</dbReference>
<comment type="caution">
    <text evidence="1">The sequence shown here is derived from an EMBL/GenBank/DDBJ whole genome shotgun (WGS) entry which is preliminary data.</text>
</comment>
<evidence type="ECO:0000313" key="1">
    <source>
        <dbReference type="EMBL" id="KAF0043885.1"/>
    </source>
</evidence>